<dbReference type="AlphaFoldDB" id="A0A9J6AYC8"/>
<evidence type="ECO:0000256" key="1">
    <source>
        <dbReference type="SAM" id="MobiDB-lite"/>
    </source>
</evidence>
<feature type="compositionally biased region" description="Basic and acidic residues" evidence="1">
    <location>
        <begin position="65"/>
        <end position="79"/>
    </location>
</feature>
<feature type="compositionally biased region" description="Basic and acidic residues" evidence="1">
    <location>
        <begin position="99"/>
        <end position="123"/>
    </location>
</feature>
<name>A0A9J6AYC8_SOLCO</name>
<evidence type="ECO:0000313" key="3">
    <source>
        <dbReference type="Proteomes" id="UP000824120"/>
    </source>
</evidence>
<gene>
    <name evidence="2" type="ORF">H5410_001314</name>
</gene>
<proteinExistence type="predicted"/>
<keyword evidence="3" id="KW-1185">Reference proteome</keyword>
<organism evidence="2 3">
    <name type="scientific">Solanum commersonii</name>
    <name type="common">Commerson's wild potato</name>
    <name type="synonym">Commerson's nightshade</name>
    <dbReference type="NCBI Taxonomy" id="4109"/>
    <lineage>
        <taxon>Eukaryota</taxon>
        <taxon>Viridiplantae</taxon>
        <taxon>Streptophyta</taxon>
        <taxon>Embryophyta</taxon>
        <taxon>Tracheophyta</taxon>
        <taxon>Spermatophyta</taxon>
        <taxon>Magnoliopsida</taxon>
        <taxon>eudicotyledons</taxon>
        <taxon>Gunneridae</taxon>
        <taxon>Pentapetalae</taxon>
        <taxon>asterids</taxon>
        <taxon>lamiids</taxon>
        <taxon>Solanales</taxon>
        <taxon>Solanaceae</taxon>
        <taxon>Solanoideae</taxon>
        <taxon>Solaneae</taxon>
        <taxon>Solanum</taxon>
    </lineage>
</organism>
<accession>A0A9J6AYC8</accession>
<feature type="region of interest" description="Disordered" evidence="1">
    <location>
        <begin position="62"/>
        <end position="146"/>
    </location>
</feature>
<dbReference type="EMBL" id="JACXVP010000001">
    <property type="protein sequence ID" value="KAG5629597.1"/>
    <property type="molecule type" value="Genomic_DNA"/>
</dbReference>
<feature type="compositionally biased region" description="Basic residues" evidence="1">
    <location>
        <begin position="83"/>
        <end position="92"/>
    </location>
</feature>
<dbReference type="Proteomes" id="UP000824120">
    <property type="component" value="Chromosome 1"/>
</dbReference>
<evidence type="ECO:0000313" key="2">
    <source>
        <dbReference type="EMBL" id="KAG5629597.1"/>
    </source>
</evidence>
<reference evidence="2 3" key="1">
    <citation type="submission" date="2020-09" db="EMBL/GenBank/DDBJ databases">
        <title>De no assembly of potato wild relative species, Solanum commersonii.</title>
        <authorList>
            <person name="Cho K."/>
        </authorList>
    </citation>
    <scope>NUCLEOTIDE SEQUENCE [LARGE SCALE GENOMIC DNA]</scope>
    <source>
        <strain evidence="2">LZ3.2</strain>
        <tissue evidence="2">Leaf</tissue>
    </source>
</reference>
<protein>
    <submittedName>
        <fullName evidence="2">Uncharacterized protein</fullName>
    </submittedName>
</protein>
<comment type="caution">
    <text evidence="2">The sequence shown here is derived from an EMBL/GenBank/DDBJ whole genome shotgun (WGS) entry which is preliminary data.</text>
</comment>
<sequence>MLSDHLFEGDLSENKTYESNILAASENLVIKSLTLMMEERKFGDLLFEMPVAGVIDVSIEESDHEDVKESYERKREKQVKGGSKGKSKRKSKTSVAKKGNAEKEKGKASTKRRESSKRQREISPDVQQTSSLGPGPTRNRGSGGRVFDMDIIHKSGMDSLHDLMEIQSWIYLFQHKSPILHEKEVREFYYIIEFAENGNINSKVGDKSLYLDEDLLEEILEVPREGIKSVVGKTCTMKFAKECSKILTLEYQLVFKFVNKVLIPQTKKRTIASATDLFIMESLCKFEPIDLDVRHELENMTVRVSNKDAEIALLKAKLLKAQSKGPGTTEVNELRKKIDMLTAQSASLQEKLIKDNNEANARLSLVIRSLSHQPPST</sequence>